<evidence type="ECO:0000313" key="1">
    <source>
        <dbReference type="EMBL" id="GBP42930.1"/>
    </source>
</evidence>
<name>A0A4C1VWH7_EUMVA</name>
<organism evidence="1 2">
    <name type="scientific">Eumeta variegata</name>
    <name type="common">Bagworm moth</name>
    <name type="synonym">Eumeta japonica</name>
    <dbReference type="NCBI Taxonomy" id="151549"/>
    <lineage>
        <taxon>Eukaryota</taxon>
        <taxon>Metazoa</taxon>
        <taxon>Ecdysozoa</taxon>
        <taxon>Arthropoda</taxon>
        <taxon>Hexapoda</taxon>
        <taxon>Insecta</taxon>
        <taxon>Pterygota</taxon>
        <taxon>Neoptera</taxon>
        <taxon>Endopterygota</taxon>
        <taxon>Lepidoptera</taxon>
        <taxon>Glossata</taxon>
        <taxon>Ditrysia</taxon>
        <taxon>Tineoidea</taxon>
        <taxon>Psychidae</taxon>
        <taxon>Oiketicinae</taxon>
        <taxon>Eumeta</taxon>
    </lineage>
</organism>
<comment type="caution">
    <text evidence="1">The sequence shown here is derived from an EMBL/GenBank/DDBJ whole genome shotgun (WGS) entry which is preliminary data.</text>
</comment>
<accession>A0A4C1VWH7</accession>
<dbReference type="Proteomes" id="UP000299102">
    <property type="component" value="Unassembled WGS sequence"/>
</dbReference>
<keyword evidence="2" id="KW-1185">Reference proteome</keyword>
<evidence type="ECO:0000313" key="2">
    <source>
        <dbReference type="Proteomes" id="UP000299102"/>
    </source>
</evidence>
<gene>
    <name evidence="1" type="ORF">EVAR_87310_1</name>
</gene>
<sequence>MSRSDGTKFPRIRIALGRYSYRYRSRYRPSAVNAALFHQLRYNNNVQVVCGRCLSSTRTSAGGVEERSLAPRSRSRARLRRNATMSHAFSCVQPAFIDLSWESNLKRLPCWLGSDGGPLTAASSQILLQLPEPAA</sequence>
<dbReference type="EMBL" id="BGZK01000426">
    <property type="protein sequence ID" value="GBP42930.1"/>
    <property type="molecule type" value="Genomic_DNA"/>
</dbReference>
<reference evidence="1 2" key="1">
    <citation type="journal article" date="2019" name="Commun. Biol.">
        <title>The bagworm genome reveals a unique fibroin gene that provides high tensile strength.</title>
        <authorList>
            <person name="Kono N."/>
            <person name="Nakamura H."/>
            <person name="Ohtoshi R."/>
            <person name="Tomita M."/>
            <person name="Numata K."/>
            <person name="Arakawa K."/>
        </authorList>
    </citation>
    <scope>NUCLEOTIDE SEQUENCE [LARGE SCALE GENOMIC DNA]</scope>
</reference>
<dbReference type="AlphaFoldDB" id="A0A4C1VWH7"/>
<proteinExistence type="predicted"/>
<protein>
    <submittedName>
        <fullName evidence="1">Uncharacterized protein</fullName>
    </submittedName>
</protein>